<dbReference type="Pfam" id="PF13677">
    <property type="entry name" value="MotB_plug"/>
    <property type="match status" value="1"/>
</dbReference>
<keyword evidence="11" id="KW-0966">Cell projection</keyword>
<dbReference type="Gene3D" id="3.30.1330.60">
    <property type="entry name" value="OmpA-like domain"/>
    <property type="match status" value="1"/>
</dbReference>
<protein>
    <submittedName>
        <fullName evidence="11">Flagellar motor protein MotB</fullName>
    </submittedName>
</protein>
<proteinExistence type="inferred from homology"/>
<feature type="transmembrane region" description="Helical" evidence="9">
    <location>
        <begin position="24"/>
        <end position="44"/>
    </location>
</feature>
<evidence type="ECO:0000256" key="4">
    <source>
        <dbReference type="ARBA" id="ARBA00022692"/>
    </source>
</evidence>
<dbReference type="GO" id="GO:0005886">
    <property type="term" value="C:plasma membrane"/>
    <property type="evidence" value="ECO:0007669"/>
    <property type="project" value="UniProtKB-SubCell"/>
</dbReference>
<dbReference type="InterPro" id="IPR050330">
    <property type="entry name" value="Bact_OuterMem_StrucFunc"/>
</dbReference>
<dbReference type="Pfam" id="PF00691">
    <property type="entry name" value="OmpA"/>
    <property type="match status" value="1"/>
</dbReference>
<keyword evidence="6 7" id="KW-0472">Membrane</keyword>
<keyword evidence="5 9" id="KW-1133">Transmembrane helix</keyword>
<reference evidence="11 12" key="1">
    <citation type="submission" date="2019-09" db="EMBL/GenBank/DDBJ databases">
        <title>Nocardioides panacisoli sp. nov., isolated from the soil of a ginseng field.</title>
        <authorList>
            <person name="Cho C."/>
        </authorList>
    </citation>
    <scope>NUCLEOTIDE SEQUENCE [LARGE SCALE GENOMIC DNA]</scope>
    <source>
        <strain evidence="11 12">BN130099</strain>
    </source>
</reference>
<keyword evidence="11" id="KW-0969">Cilium</keyword>
<evidence type="ECO:0000256" key="8">
    <source>
        <dbReference type="SAM" id="MobiDB-lite"/>
    </source>
</evidence>
<evidence type="ECO:0000256" key="3">
    <source>
        <dbReference type="ARBA" id="ARBA00022475"/>
    </source>
</evidence>
<comment type="caution">
    <text evidence="11">The sequence shown here is derived from an EMBL/GenBank/DDBJ whole genome shotgun (WGS) entry which is preliminary data.</text>
</comment>
<evidence type="ECO:0000256" key="6">
    <source>
        <dbReference type="ARBA" id="ARBA00023136"/>
    </source>
</evidence>
<reference evidence="11 12" key="2">
    <citation type="submission" date="2019-09" db="EMBL/GenBank/DDBJ databases">
        <authorList>
            <person name="Jin C."/>
        </authorList>
    </citation>
    <scope>NUCLEOTIDE SEQUENCE [LARGE SCALE GENOMIC DNA]</scope>
    <source>
        <strain evidence="11 12">BN130099</strain>
    </source>
</reference>
<evidence type="ECO:0000313" key="12">
    <source>
        <dbReference type="Proteomes" id="UP000325003"/>
    </source>
</evidence>
<sequence>MSAPPRRRRRGHEEEHEEGSERWLVTYADMVTLLMVLFIILFSMSTVNEEKYQELKTGLAEGFGRSTSILNGENPTLDYRGPASPSDPSYSAIMTQMSASERKAVEEMVHDHDRRREQQAEAEARSEVDRLFKVWREIDEALRAEGLQDDVRATIDERGLVVSLVSRHVVFQPNIADLTVRGQRVVDTIAPVLRRLPEPIQVDGHTNQVPVKPKYYPTDWDLSVARAVDVLRRLQEVDGLQENRLRATGFGHTKPLVDPHKRGSQRVNKRVDLVVLSQASAATRARFADVYEEMRTEEGTSS</sequence>
<accession>A0A5B1LB84</accession>
<keyword evidence="4 9" id="KW-0812">Transmembrane</keyword>
<feature type="compositionally biased region" description="Basic residues" evidence="8">
    <location>
        <begin position="1"/>
        <end position="10"/>
    </location>
</feature>
<evidence type="ECO:0000256" key="7">
    <source>
        <dbReference type="PROSITE-ProRule" id="PRU00473"/>
    </source>
</evidence>
<feature type="domain" description="OmpA-like" evidence="10">
    <location>
        <begin position="158"/>
        <end position="279"/>
    </location>
</feature>
<comment type="similarity">
    <text evidence="2">Belongs to the MotB family.</text>
</comment>
<dbReference type="PANTHER" id="PTHR30329">
    <property type="entry name" value="STATOR ELEMENT OF FLAGELLAR MOTOR COMPLEX"/>
    <property type="match status" value="1"/>
</dbReference>
<dbReference type="InterPro" id="IPR036737">
    <property type="entry name" value="OmpA-like_sf"/>
</dbReference>
<dbReference type="RefSeq" id="WP_149729266.1">
    <property type="nucleotide sequence ID" value="NZ_VUJV01000005.1"/>
</dbReference>
<gene>
    <name evidence="11" type="ORF">F0U44_15485</name>
</gene>
<dbReference type="EMBL" id="VUJV01000005">
    <property type="protein sequence ID" value="KAA1417696.1"/>
    <property type="molecule type" value="Genomic_DNA"/>
</dbReference>
<evidence type="ECO:0000313" key="11">
    <source>
        <dbReference type="EMBL" id="KAA1417696.1"/>
    </source>
</evidence>
<dbReference type="SUPFAM" id="SSF103088">
    <property type="entry name" value="OmpA-like"/>
    <property type="match status" value="1"/>
</dbReference>
<dbReference type="PANTHER" id="PTHR30329:SF21">
    <property type="entry name" value="LIPOPROTEIN YIAD-RELATED"/>
    <property type="match status" value="1"/>
</dbReference>
<dbReference type="InterPro" id="IPR006665">
    <property type="entry name" value="OmpA-like"/>
</dbReference>
<evidence type="ECO:0000256" key="2">
    <source>
        <dbReference type="ARBA" id="ARBA00008914"/>
    </source>
</evidence>
<keyword evidence="11" id="KW-0282">Flagellum</keyword>
<comment type="subcellular location">
    <subcellularLocation>
        <location evidence="1">Cell membrane</location>
        <topology evidence="1">Single-pass membrane protein</topology>
    </subcellularLocation>
</comment>
<evidence type="ECO:0000259" key="10">
    <source>
        <dbReference type="PROSITE" id="PS51123"/>
    </source>
</evidence>
<name>A0A5B1LB84_9ACTN</name>
<dbReference type="AlphaFoldDB" id="A0A5B1LB84"/>
<dbReference type="InterPro" id="IPR025713">
    <property type="entry name" value="MotB-like_N_dom"/>
</dbReference>
<dbReference type="PROSITE" id="PS51123">
    <property type="entry name" value="OMPA_2"/>
    <property type="match status" value="1"/>
</dbReference>
<keyword evidence="12" id="KW-1185">Reference proteome</keyword>
<dbReference type="Proteomes" id="UP000325003">
    <property type="component" value="Unassembled WGS sequence"/>
</dbReference>
<evidence type="ECO:0000256" key="5">
    <source>
        <dbReference type="ARBA" id="ARBA00022989"/>
    </source>
</evidence>
<organism evidence="11 12">
    <name type="scientific">Nocardioides humilatus</name>
    <dbReference type="NCBI Taxonomy" id="2607660"/>
    <lineage>
        <taxon>Bacteria</taxon>
        <taxon>Bacillati</taxon>
        <taxon>Actinomycetota</taxon>
        <taxon>Actinomycetes</taxon>
        <taxon>Propionibacteriales</taxon>
        <taxon>Nocardioidaceae</taxon>
        <taxon>Nocardioides</taxon>
    </lineage>
</organism>
<evidence type="ECO:0000256" key="9">
    <source>
        <dbReference type="SAM" id="Phobius"/>
    </source>
</evidence>
<keyword evidence="3" id="KW-1003">Cell membrane</keyword>
<feature type="region of interest" description="Disordered" evidence="8">
    <location>
        <begin position="1"/>
        <end position="20"/>
    </location>
</feature>
<evidence type="ECO:0000256" key="1">
    <source>
        <dbReference type="ARBA" id="ARBA00004162"/>
    </source>
</evidence>